<evidence type="ECO:0000313" key="1">
    <source>
        <dbReference type="EMBL" id="RMX08629.1"/>
    </source>
</evidence>
<proteinExistence type="predicted"/>
<reference evidence="1 2" key="1">
    <citation type="submission" date="2018-10" db="EMBL/GenBank/DDBJ databases">
        <title>Draft genome of Cortibacter populi DSM10536.</title>
        <authorList>
            <person name="Bernier A.-M."/>
            <person name="Bernard K."/>
        </authorList>
    </citation>
    <scope>NUCLEOTIDE SEQUENCE [LARGE SCALE GENOMIC DNA]</scope>
    <source>
        <strain evidence="1 2">DSM 105136</strain>
    </source>
</reference>
<dbReference type="EMBL" id="RDQO01000001">
    <property type="protein sequence ID" value="RMX08629.1"/>
    <property type="molecule type" value="Genomic_DNA"/>
</dbReference>
<name>A0A3M6R155_9BURK</name>
<accession>A0A3M6R155</accession>
<keyword evidence="2" id="KW-1185">Reference proteome</keyword>
<dbReference type="Proteomes" id="UP000278006">
    <property type="component" value="Unassembled WGS sequence"/>
</dbReference>
<comment type="caution">
    <text evidence="1">The sequence shown here is derived from an EMBL/GenBank/DDBJ whole genome shotgun (WGS) entry which is preliminary data.</text>
</comment>
<gene>
    <name evidence="1" type="ORF">D8I35_06070</name>
</gene>
<protein>
    <recommendedName>
        <fullName evidence="3">Phasin domain-containing protein</fullName>
    </recommendedName>
</protein>
<dbReference type="AlphaFoldDB" id="A0A3M6R155"/>
<evidence type="ECO:0008006" key="3">
    <source>
        <dbReference type="Google" id="ProtNLM"/>
    </source>
</evidence>
<organism evidence="1 2">
    <name type="scientific">Corticibacter populi</name>
    <dbReference type="NCBI Taxonomy" id="1550736"/>
    <lineage>
        <taxon>Bacteria</taxon>
        <taxon>Pseudomonadati</taxon>
        <taxon>Pseudomonadota</taxon>
        <taxon>Betaproteobacteria</taxon>
        <taxon>Burkholderiales</taxon>
        <taxon>Comamonadaceae</taxon>
        <taxon>Corticibacter</taxon>
    </lineage>
</organism>
<sequence length="109" mass="12198">MAYRLGKMAHAMAHPHDADAVELNQMIVEKQVAFWQAWTAMGLHGMSAAQNFSQQWLRWSCMPWTSPAALTPLALTGQLQASLLEMATKGLAPVRRKAVANSRRLARRR</sequence>
<evidence type="ECO:0000313" key="2">
    <source>
        <dbReference type="Proteomes" id="UP000278006"/>
    </source>
</evidence>